<gene>
    <name evidence="3" type="ORF">Tci_053547</name>
</gene>
<dbReference type="Pfam" id="PF03732">
    <property type="entry name" value="Retrotrans_gag"/>
    <property type="match status" value="1"/>
</dbReference>
<evidence type="ECO:0000313" key="3">
    <source>
        <dbReference type="EMBL" id="GEU81569.1"/>
    </source>
</evidence>
<feature type="coiled-coil region" evidence="1">
    <location>
        <begin position="352"/>
        <end position="379"/>
    </location>
</feature>
<keyword evidence="1" id="KW-0175">Coiled coil</keyword>
<reference evidence="3" key="1">
    <citation type="journal article" date="2019" name="Sci. Rep.">
        <title>Draft genome of Tanacetum cinerariifolium, the natural source of mosquito coil.</title>
        <authorList>
            <person name="Yamashiro T."/>
            <person name="Shiraishi A."/>
            <person name="Satake H."/>
            <person name="Nakayama K."/>
        </authorList>
    </citation>
    <scope>NUCLEOTIDE SEQUENCE</scope>
</reference>
<dbReference type="InterPro" id="IPR005162">
    <property type="entry name" value="Retrotrans_gag_dom"/>
</dbReference>
<dbReference type="InterPro" id="IPR021109">
    <property type="entry name" value="Peptidase_aspartic_dom_sf"/>
</dbReference>
<sequence>MEIGTDSRFNIDRKIRDVTEVLDSRTYDGRSLYYGGITSNTHQGYRDAIVITAILAENFELTHGLLNLITSKQFYGFEKEGPHAPIRWFNKVTSTINYRDMPNSSIKLMLFPFSIEGTARIWLEKEPPHSILTWEDLVSMFINQFFPPSKTINLWNEIMNFQQRFDVSFCEAWDRLKDLLRACPHHGFTELHQLDTFYNALTPTDQDSLNAAASGNLLNKTPRDALIIIENKLKVRNSRNKPVVTKVSTNAPSSSTPHFPRTVTLADAVKAMLLQKSSPPVNYNQGNIGYRPQSVANQVRPLGFAQTNVQNNQTRYNQGYNQNRGNNQGNQNYQASIQQTQVASLNELSNYKKINDANMKGLQNQINNVKNELRNEMQTSIQTSITLPRNTIANPRDDLKAITTRSGVFYDVPPIPPPFFSPQGRGMGTRGDRRYGATEKLHFDLSFVDGLLHMPKFAKMFKSLLNNQEKMFDLATTLVNENCSAKLSLPELTPTQMILELADRSTTRPDGIAEDVFVKVGKFQFSTDFVVVGYVVDPRVPVILGRPFLRTGRALIDVYGEELTLRVDDESITFKVEIPKSGNPTPILDPIVALSFPSLTLFEGGNFILEEIKACLASKSIPPRIDDTDFDLEGDILLIEKLLNGDPSSPLPLKELNLEELKTLKSSIDDPPELELKDLPSHHEVNPKIHEVIKKEVIKLLDAGLIYPISDSPWVSPVHCVPKKGDALSEYFQIPIDPQDQEKTTFTCPYGTFAYQQNLTANRLTRLENSHQSDLEKKEITKTFPLETLGMVTFRGDSSTSWVHHGANYTAKKVFDSGFYLPTIYRDAHDLVTRCNACQRQGKISQHDEMPQNAIQVYEIFDIWGINFMGPFPSSSGNKIALDYEDSHARGFVIRSLELQSLA</sequence>
<feature type="domain" description="Retrotransposon gag" evidence="2">
    <location>
        <begin position="110"/>
        <end position="202"/>
    </location>
</feature>
<proteinExistence type="predicted"/>
<dbReference type="CDD" id="cd00303">
    <property type="entry name" value="retropepsin_like"/>
    <property type="match status" value="1"/>
</dbReference>
<dbReference type="Gene3D" id="2.40.70.10">
    <property type="entry name" value="Acid Proteases"/>
    <property type="match status" value="1"/>
</dbReference>
<accession>A0A6L2N7J3</accession>
<keyword evidence="3" id="KW-0808">Transferase</keyword>
<dbReference type="InterPro" id="IPR043502">
    <property type="entry name" value="DNA/RNA_pol_sf"/>
</dbReference>
<name>A0A6L2N7J3_TANCI</name>
<dbReference type="PANTHER" id="PTHR33067">
    <property type="entry name" value="RNA-DIRECTED DNA POLYMERASE-RELATED"/>
    <property type="match status" value="1"/>
</dbReference>
<evidence type="ECO:0000256" key="1">
    <source>
        <dbReference type="SAM" id="Coils"/>
    </source>
</evidence>
<dbReference type="EMBL" id="BKCJ010008309">
    <property type="protein sequence ID" value="GEU81569.1"/>
    <property type="molecule type" value="Genomic_DNA"/>
</dbReference>
<comment type="caution">
    <text evidence="3">The sequence shown here is derived from an EMBL/GenBank/DDBJ whole genome shotgun (WGS) entry which is preliminary data.</text>
</comment>
<protein>
    <submittedName>
        <fullName evidence="3">Reverse transcriptase domain-containing protein</fullName>
    </submittedName>
</protein>
<dbReference type="SUPFAM" id="SSF56672">
    <property type="entry name" value="DNA/RNA polymerases"/>
    <property type="match status" value="1"/>
</dbReference>
<keyword evidence="3" id="KW-0548">Nucleotidyltransferase</keyword>
<dbReference type="Gene3D" id="3.10.10.10">
    <property type="entry name" value="HIV Type 1 Reverse Transcriptase, subunit A, domain 1"/>
    <property type="match status" value="1"/>
</dbReference>
<dbReference type="AlphaFoldDB" id="A0A6L2N7J3"/>
<organism evidence="3">
    <name type="scientific">Tanacetum cinerariifolium</name>
    <name type="common">Dalmatian daisy</name>
    <name type="synonym">Chrysanthemum cinerariifolium</name>
    <dbReference type="NCBI Taxonomy" id="118510"/>
    <lineage>
        <taxon>Eukaryota</taxon>
        <taxon>Viridiplantae</taxon>
        <taxon>Streptophyta</taxon>
        <taxon>Embryophyta</taxon>
        <taxon>Tracheophyta</taxon>
        <taxon>Spermatophyta</taxon>
        <taxon>Magnoliopsida</taxon>
        <taxon>eudicotyledons</taxon>
        <taxon>Gunneridae</taxon>
        <taxon>Pentapetalae</taxon>
        <taxon>asterids</taxon>
        <taxon>campanulids</taxon>
        <taxon>Asterales</taxon>
        <taxon>Asteraceae</taxon>
        <taxon>Asteroideae</taxon>
        <taxon>Anthemideae</taxon>
        <taxon>Anthemidinae</taxon>
        <taxon>Tanacetum</taxon>
    </lineage>
</organism>
<dbReference type="GO" id="GO:0003964">
    <property type="term" value="F:RNA-directed DNA polymerase activity"/>
    <property type="evidence" value="ECO:0007669"/>
    <property type="project" value="UniProtKB-KW"/>
</dbReference>
<dbReference type="PANTHER" id="PTHR33067:SF9">
    <property type="entry name" value="RNA-DIRECTED DNA POLYMERASE"/>
    <property type="match status" value="1"/>
</dbReference>
<evidence type="ECO:0000259" key="2">
    <source>
        <dbReference type="Pfam" id="PF03732"/>
    </source>
</evidence>
<keyword evidence="3" id="KW-0695">RNA-directed DNA polymerase</keyword>